<organism evidence="1 2">
    <name type="scientific">Mariprofundus erugo</name>
    <dbReference type="NCBI Taxonomy" id="2528639"/>
    <lineage>
        <taxon>Bacteria</taxon>
        <taxon>Pseudomonadati</taxon>
        <taxon>Pseudomonadota</taxon>
        <taxon>Candidatius Mariprofundia</taxon>
        <taxon>Mariprofundales</taxon>
        <taxon>Mariprofundaceae</taxon>
        <taxon>Mariprofundus</taxon>
    </lineage>
</organism>
<evidence type="ECO:0000313" key="2">
    <source>
        <dbReference type="Proteomes" id="UP000306585"/>
    </source>
</evidence>
<proteinExistence type="predicted"/>
<accession>A0A5R9GQN6</accession>
<comment type="caution">
    <text evidence="1">The sequence shown here is derived from an EMBL/GenBank/DDBJ whole genome shotgun (WGS) entry which is preliminary data.</text>
</comment>
<dbReference type="RefSeq" id="WP_138239271.1">
    <property type="nucleotide sequence ID" value="NZ_VBRY01000006.1"/>
</dbReference>
<dbReference type="AlphaFoldDB" id="A0A5R9GQN6"/>
<evidence type="ECO:0008006" key="3">
    <source>
        <dbReference type="Google" id="ProtNLM"/>
    </source>
</evidence>
<gene>
    <name evidence="1" type="ORF">FEF65_07980</name>
</gene>
<protein>
    <recommendedName>
        <fullName evidence="3">Alginate export domain-containing protein</fullName>
    </recommendedName>
</protein>
<sequence length="355" mass="39367">MAADALEFSGQSANLVMGSKNSLQQQGISGLERVRLKVAHTAGPWSGQLAYDHEAVWGAMVRDPLFPLQAAQPQPTFFDATATVRQSRSLYWQHTLYRGWIQFDNRKVRVTAGRQRIAWGSGRIWNPTDRFNPVQPTALEVDQKLGVDALNAEWRYASAGSVQVVLAPGRPAAAVSRKLALRWRDTLADTDVAVLAARIGGESVVGADLTGNWFDAGWRLEGMQAWQHGGRSYGQCVIGVDYTWMNAWLPQGLYLAVEYFYNGAAAWPVTHDRLQSRSAHLLGTMAGYDLTPLLRLDLLLINDLQQASWFASPSLTWSVVENVDLKLFSQLPGGRGAGEFGLLKALYALRIDWYF</sequence>
<dbReference type="Proteomes" id="UP000306585">
    <property type="component" value="Unassembled WGS sequence"/>
</dbReference>
<keyword evidence="2" id="KW-1185">Reference proteome</keyword>
<reference evidence="1 2" key="1">
    <citation type="journal article" date="2019" name="Appl. Environ. Microbiol.">
        <title>Environmental Evidence and Genomic Insight of Iron-oxidizing Bacteria Preference Towards More Corrosion Resistant Stainless Steel at Higher Salinities.</title>
        <authorList>
            <person name="Garrison C.E."/>
            <person name="Price K.A."/>
            <person name="Field E.K."/>
        </authorList>
    </citation>
    <scope>NUCLEOTIDE SEQUENCE [LARGE SCALE GENOMIC DNA]</scope>
    <source>
        <strain evidence="1 2">P3</strain>
    </source>
</reference>
<evidence type="ECO:0000313" key="1">
    <source>
        <dbReference type="EMBL" id="TLS67355.1"/>
    </source>
</evidence>
<name>A0A5R9GQN6_9PROT</name>
<dbReference type="EMBL" id="VBRY01000006">
    <property type="protein sequence ID" value="TLS67355.1"/>
    <property type="molecule type" value="Genomic_DNA"/>
</dbReference>